<protein>
    <submittedName>
        <fullName evidence="11">Ferric-chelate reductase 1 homolog</fullName>
    </submittedName>
</protein>
<evidence type="ECO:0000259" key="9">
    <source>
        <dbReference type="PROSITE" id="PS50939"/>
    </source>
</evidence>
<sequence>MSRSAVFAVALVAVAVAAVSALPTENATAPANKVASAAGPASLDVAPLPGHIMVRPPPRQVEEASAAPVSLPVRPANLGPGPALPPGTVKFPSEQPLQQADERLDADQQDVWSWDNLRDGCGDTKNCLGFPENCESDSSAQCTAIVTVQVLPQDEPTAPGGKSDMFTFRMRASDAKWVAVGLGETSKMHDTSVIECVANPDGTIETYLSYTPQANERKDCIRMTNPGGAIKLRQSRYMDAGLFCEVSRVNQSRLINIDWNLDEKPFFLQLALGTKFKNIGGIGGLMQHNKGAVSAASSVRLDAYRTLGAASNWPMRLHGALMVLAWMFAATAGSLAARYFKAAWGKATICGKAMWFAWHRLLMILTVVLHVVAIIAALIYLEGWSSSSGVHGILGGVTTALALLQGAAGLLRPSPDHKYRPLFNWGHRVQGFATHVIAIVTIFFAVGLPYARLPSYTYAILGVYVLFYFILHGVHSLTEVKSYYFIFVLFGSAAFAITMLILVVIGPA</sequence>
<feature type="transmembrane region" description="Helical" evidence="7">
    <location>
        <begin position="393"/>
        <end position="411"/>
    </location>
</feature>
<evidence type="ECO:0000256" key="5">
    <source>
        <dbReference type="ARBA" id="ARBA00022989"/>
    </source>
</evidence>
<feature type="transmembrane region" description="Helical" evidence="7">
    <location>
        <begin position="320"/>
        <end position="340"/>
    </location>
</feature>
<dbReference type="GeneID" id="113202388"/>
<accession>A0A9C6X3H7</accession>
<reference evidence="11" key="1">
    <citation type="submission" date="2025-08" db="UniProtKB">
        <authorList>
            <consortium name="RefSeq"/>
        </authorList>
    </citation>
    <scope>IDENTIFICATION</scope>
    <source>
        <tissue evidence="11">Whole organism</tissue>
    </source>
</reference>
<dbReference type="Proteomes" id="UP000504606">
    <property type="component" value="Unplaced"/>
</dbReference>
<dbReference type="Gene3D" id="1.20.120.1770">
    <property type="match status" value="1"/>
</dbReference>
<keyword evidence="2" id="KW-0813">Transport</keyword>
<evidence type="ECO:0000256" key="2">
    <source>
        <dbReference type="ARBA" id="ARBA00022448"/>
    </source>
</evidence>
<keyword evidence="4" id="KW-0249">Electron transport</keyword>
<feature type="chain" id="PRO_5039730861" evidence="8">
    <location>
        <begin position="22"/>
        <end position="508"/>
    </location>
</feature>
<dbReference type="RefSeq" id="XP_052128478.1">
    <property type="nucleotide sequence ID" value="XM_052272518.1"/>
</dbReference>
<feature type="transmembrane region" description="Helical" evidence="7">
    <location>
        <begin position="361"/>
        <end position="381"/>
    </location>
</feature>
<evidence type="ECO:0000313" key="11">
    <source>
        <dbReference type="RefSeq" id="XP_052128478.1"/>
    </source>
</evidence>
<dbReference type="OrthoDB" id="6372137at2759"/>
<keyword evidence="6 7" id="KW-0472">Membrane</keyword>
<gene>
    <name evidence="11" type="primary">LOC113202388</name>
</gene>
<proteinExistence type="predicted"/>
<feature type="transmembrane region" description="Helical" evidence="7">
    <location>
        <begin position="456"/>
        <end position="471"/>
    </location>
</feature>
<keyword evidence="8" id="KW-0732">Signal</keyword>
<dbReference type="KEGG" id="foc:113202388"/>
<keyword evidence="5 7" id="KW-1133">Transmembrane helix</keyword>
<dbReference type="PANTHER" id="PTHR23130:SF171">
    <property type="entry name" value="OS01G0895300 PROTEIN"/>
    <property type="match status" value="1"/>
</dbReference>
<keyword evidence="3 7" id="KW-0812">Transmembrane</keyword>
<feature type="transmembrane region" description="Helical" evidence="7">
    <location>
        <begin position="483"/>
        <end position="505"/>
    </location>
</feature>
<dbReference type="SMART" id="SM00665">
    <property type="entry name" value="B561"/>
    <property type="match status" value="1"/>
</dbReference>
<dbReference type="Pfam" id="PF03188">
    <property type="entry name" value="Cytochrom_B561"/>
    <property type="match status" value="1"/>
</dbReference>
<dbReference type="PANTHER" id="PTHR23130">
    <property type="entry name" value="CYTOCHROME B561 AND DOMON DOMAIN-CONTAINING PROTEIN"/>
    <property type="match status" value="1"/>
</dbReference>
<organism evidence="10 11">
    <name type="scientific">Frankliniella occidentalis</name>
    <name type="common">Western flower thrips</name>
    <name type="synonym">Euthrips occidentalis</name>
    <dbReference type="NCBI Taxonomy" id="133901"/>
    <lineage>
        <taxon>Eukaryota</taxon>
        <taxon>Metazoa</taxon>
        <taxon>Ecdysozoa</taxon>
        <taxon>Arthropoda</taxon>
        <taxon>Hexapoda</taxon>
        <taxon>Insecta</taxon>
        <taxon>Pterygota</taxon>
        <taxon>Neoptera</taxon>
        <taxon>Paraneoptera</taxon>
        <taxon>Thysanoptera</taxon>
        <taxon>Terebrantia</taxon>
        <taxon>Thripoidea</taxon>
        <taxon>Thripidae</taxon>
        <taxon>Frankliniella</taxon>
    </lineage>
</organism>
<evidence type="ECO:0000256" key="3">
    <source>
        <dbReference type="ARBA" id="ARBA00022692"/>
    </source>
</evidence>
<feature type="transmembrane region" description="Helical" evidence="7">
    <location>
        <begin position="432"/>
        <end position="450"/>
    </location>
</feature>
<evidence type="ECO:0000256" key="8">
    <source>
        <dbReference type="SAM" id="SignalP"/>
    </source>
</evidence>
<evidence type="ECO:0000256" key="1">
    <source>
        <dbReference type="ARBA" id="ARBA00004370"/>
    </source>
</evidence>
<evidence type="ECO:0000256" key="7">
    <source>
        <dbReference type="SAM" id="Phobius"/>
    </source>
</evidence>
<evidence type="ECO:0000256" key="4">
    <source>
        <dbReference type="ARBA" id="ARBA00022982"/>
    </source>
</evidence>
<dbReference type="GO" id="GO:0016020">
    <property type="term" value="C:membrane"/>
    <property type="evidence" value="ECO:0007669"/>
    <property type="project" value="UniProtKB-SubCell"/>
</dbReference>
<feature type="domain" description="Cytochrome b561" evidence="9">
    <location>
        <begin position="285"/>
        <end position="481"/>
    </location>
</feature>
<keyword evidence="10" id="KW-1185">Reference proteome</keyword>
<dbReference type="AlphaFoldDB" id="A0A9C6X3H7"/>
<evidence type="ECO:0000256" key="6">
    <source>
        <dbReference type="ARBA" id="ARBA00023136"/>
    </source>
</evidence>
<dbReference type="CDD" id="cd08760">
    <property type="entry name" value="Cyt_b561_FRRS1_like"/>
    <property type="match status" value="1"/>
</dbReference>
<feature type="signal peptide" evidence="8">
    <location>
        <begin position="1"/>
        <end position="21"/>
    </location>
</feature>
<dbReference type="InterPro" id="IPR006593">
    <property type="entry name" value="Cyt_b561/ferric_Rdtase_TM"/>
</dbReference>
<comment type="subcellular location">
    <subcellularLocation>
        <location evidence="1">Membrane</location>
    </subcellularLocation>
</comment>
<name>A0A9C6X3H7_FRAOC</name>
<evidence type="ECO:0000313" key="10">
    <source>
        <dbReference type="Proteomes" id="UP000504606"/>
    </source>
</evidence>
<dbReference type="PROSITE" id="PS50939">
    <property type="entry name" value="CYTOCHROME_B561"/>
    <property type="match status" value="1"/>
</dbReference>